<dbReference type="SUPFAM" id="SSF53067">
    <property type="entry name" value="Actin-like ATPase domain"/>
    <property type="match status" value="1"/>
</dbReference>
<accession>A0A3D1JHG0</accession>
<dbReference type="Gene3D" id="3.30.420.40">
    <property type="match status" value="2"/>
</dbReference>
<dbReference type="PROSITE" id="PS01125">
    <property type="entry name" value="ROK"/>
    <property type="match status" value="1"/>
</dbReference>
<proteinExistence type="inferred from homology"/>
<comment type="similarity">
    <text evidence="1">Belongs to the ROK (NagC/XylR) family.</text>
</comment>
<evidence type="ECO:0000313" key="2">
    <source>
        <dbReference type="EMBL" id="HCE18011.1"/>
    </source>
</evidence>
<dbReference type="PANTHER" id="PTHR18964">
    <property type="entry name" value="ROK (REPRESSOR, ORF, KINASE) FAMILY"/>
    <property type="match status" value="1"/>
</dbReference>
<name>A0A3D1JHG0_9CHLR</name>
<dbReference type="PANTHER" id="PTHR18964:SF149">
    <property type="entry name" value="BIFUNCTIONAL UDP-N-ACETYLGLUCOSAMINE 2-EPIMERASE_N-ACETYLMANNOSAMINE KINASE"/>
    <property type="match status" value="1"/>
</dbReference>
<dbReference type="InterPro" id="IPR043129">
    <property type="entry name" value="ATPase_NBD"/>
</dbReference>
<gene>
    <name evidence="2" type="ORF">DEQ80_09145</name>
</gene>
<dbReference type="InterPro" id="IPR049874">
    <property type="entry name" value="ROK_cs"/>
</dbReference>
<sequence length="314" mass="32698">MDTYLAVDIGGTQLRAAVYPAGATRPLAQKRILTQAKDQAPIDRLLDLIQSVWPTDHRVCAIGMAAPGPLNPKTGVLFAAPNIPGWVNIPLAQIVQSRFNVPTFLGNDANLAALSEWKFGAGQGYHNLLYITISTGIGGGVIEDDRLLLGHQGLAAEIGHITVLPDGPLCGCGQRGHLEALASGTAIAHYVAEQLALGVPSSLSQIAKPSARDVSLAADQGDPLARSALTRAGTFLGHAIADFLHLFNPQIIVLGGGVSQSGPLWMEAVRSSLSERVISPEYLHGLVITKAALGDDTGLLGALALALSQTSQPA</sequence>
<dbReference type="RefSeq" id="WP_062192978.1">
    <property type="nucleotide sequence ID" value="NZ_DF967965.1"/>
</dbReference>
<dbReference type="Proteomes" id="UP000264141">
    <property type="component" value="Unassembled WGS sequence"/>
</dbReference>
<dbReference type="STRING" id="229919.GCA_001050195_02001"/>
<comment type="caution">
    <text evidence="2">The sequence shown here is derived from an EMBL/GenBank/DDBJ whole genome shotgun (WGS) entry which is preliminary data.</text>
</comment>
<dbReference type="Pfam" id="PF00480">
    <property type="entry name" value="ROK"/>
    <property type="match status" value="1"/>
</dbReference>
<evidence type="ECO:0000256" key="1">
    <source>
        <dbReference type="ARBA" id="ARBA00006479"/>
    </source>
</evidence>
<reference evidence="2 3" key="1">
    <citation type="journal article" date="2018" name="Nat. Biotechnol.">
        <title>A standardized bacterial taxonomy based on genome phylogeny substantially revises the tree of life.</title>
        <authorList>
            <person name="Parks D.H."/>
            <person name="Chuvochina M."/>
            <person name="Waite D.W."/>
            <person name="Rinke C."/>
            <person name="Skarshewski A."/>
            <person name="Chaumeil P.A."/>
            <person name="Hugenholtz P."/>
        </authorList>
    </citation>
    <scope>NUCLEOTIDE SEQUENCE [LARGE SCALE GENOMIC DNA]</scope>
    <source>
        <strain evidence="2">UBA8781</strain>
    </source>
</reference>
<dbReference type="EMBL" id="DPBP01000037">
    <property type="protein sequence ID" value="HCE18011.1"/>
    <property type="molecule type" value="Genomic_DNA"/>
</dbReference>
<dbReference type="OrthoDB" id="9795247at2"/>
<dbReference type="AlphaFoldDB" id="A0A3D1JHG0"/>
<evidence type="ECO:0000313" key="3">
    <source>
        <dbReference type="Proteomes" id="UP000264141"/>
    </source>
</evidence>
<protein>
    <submittedName>
        <fullName evidence="2">ROK family protein</fullName>
    </submittedName>
</protein>
<organism evidence="2 3">
    <name type="scientific">Anaerolinea thermolimosa</name>
    <dbReference type="NCBI Taxonomy" id="229919"/>
    <lineage>
        <taxon>Bacteria</taxon>
        <taxon>Bacillati</taxon>
        <taxon>Chloroflexota</taxon>
        <taxon>Anaerolineae</taxon>
        <taxon>Anaerolineales</taxon>
        <taxon>Anaerolineaceae</taxon>
        <taxon>Anaerolinea</taxon>
    </lineage>
</organism>
<dbReference type="InterPro" id="IPR000600">
    <property type="entry name" value="ROK"/>
</dbReference>